<dbReference type="EMBL" id="KZ308371">
    <property type="protein sequence ID" value="KAG8228389.1"/>
    <property type="molecule type" value="Genomic_DNA"/>
</dbReference>
<organism evidence="1 2">
    <name type="scientific">Ladona fulva</name>
    <name type="common">Scarce chaser dragonfly</name>
    <name type="synonym">Libellula fulva</name>
    <dbReference type="NCBI Taxonomy" id="123851"/>
    <lineage>
        <taxon>Eukaryota</taxon>
        <taxon>Metazoa</taxon>
        <taxon>Ecdysozoa</taxon>
        <taxon>Arthropoda</taxon>
        <taxon>Hexapoda</taxon>
        <taxon>Insecta</taxon>
        <taxon>Pterygota</taxon>
        <taxon>Palaeoptera</taxon>
        <taxon>Odonata</taxon>
        <taxon>Epiprocta</taxon>
        <taxon>Anisoptera</taxon>
        <taxon>Libelluloidea</taxon>
        <taxon>Libellulidae</taxon>
        <taxon>Ladona</taxon>
    </lineage>
</organism>
<reference evidence="1" key="2">
    <citation type="submission" date="2017-10" db="EMBL/GenBank/DDBJ databases">
        <title>Ladona fulva Genome sequencing and assembly.</title>
        <authorList>
            <person name="Murali S."/>
            <person name="Richards S."/>
            <person name="Bandaranaike D."/>
            <person name="Bellair M."/>
            <person name="Blankenburg K."/>
            <person name="Chao H."/>
            <person name="Dinh H."/>
            <person name="Doddapaneni H."/>
            <person name="Dugan-Rocha S."/>
            <person name="Elkadiri S."/>
            <person name="Gnanaolivu R."/>
            <person name="Hernandez B."/>
            <person name="Skinner E."/>
            <person name="Javaid M."/>
            <person name="Lee S."/>
            <person name="Li M."/>
            <person name="Ming W."/>
            <person name="Munidasa M."/>
            <person name="Muniz J."/>
            <person name="Nguyen L."/>
            <person name="Hughes D."/>
            <person name="Osuji N."/>
            <person name="Pu L.-L."/>
            <person name="Puazo M."/>
            <person name="Qu C."/>
            <person name="Quiroz J."/>
            <person name="Raj R."/>
            <person name="Weissenberger G."/>
            <person name="Xin Y."/>
            <person name="Zou X."/>
            <person name="Han Y."/>
            <person name="Worley K."/>
            <person name="Muzny D."/>
            <person name="Gibbs R."/>
        </authorList>
    </citation>
    <scope>NUCLEOTIDE SEQUENCE</scope>
    <source>
        <strain evidence="1">Sampled in the wild</strain>
    </source>
</reference>
<comment type="caution">
    <text evidence="1">The sequence shown here is derived from an EMBL/GenBank/DDBJ whole genome shotgun (WGS) entry which is preliminary data.</text>
</comment>
<reference evidence="1" key="1">
    <citation type="submission" date="2013-04" db="EMBL/GenBank/DDBJ databases">
        <authorList>
            <person name="Qu J."/>
            <person name="Murali S.C."/>
            <person name="Bandaranaike D."/>
            <person name="Bellair M."/>
            <person name="Blankenburg K."/>
            <person name="Chao H."/>
            <person name="Dinh H."/>
            <person name="Doddapaneni H."/>
            <person name="Downs B."/>
            <person name="Dugan-Rocha S."/>
            <person name="Elkadiri S."/>
            <person name="Gnanaolivu R.D."/>
            <person name="Hernandez B."/>
            <person name="Javaid M."/>
            <person name="Jayaseelan J.C."/>
            <person name="Lee S."/>
            <person name="Li M."/>
            <person name="Ming W."/>
            <person name="Munidasa M."/>
            <person name="Muniz J."/>
            <person name="Nguyen L."/>
            <person name="Ongeri F."/>
            <person name="Osuji N."/>
            <person name="Pu L.-L."/>
            <person name="Puazo M."/>
            <person name="Qu C."/>
            <person name="Quiroz J."/>
            <person name="Raj R."/>
            <person name="Weissenberger G."/>
            <person name="Xin Y."/>
            <person name="Zou X."/>
            <person name="Han Y."/>
            <person name="Richards S."/>
            <person name="Worley K."/>
            <person name="Muzny D."/>
            <person name="Gibbs R."/>
        </authorList>
    </citation>
    <scope>NUCLEOTIDE SEQUENCE</scope>
    <source>
        <strain evidence="1">Sampled in the wild</strain>
    </source>
</reference>
<evidence type="ECO:0000313" key="1">
    <source>
        <dbReference type="EMBL" id="KAG8228389.1"/>
    </source>
</evidence>
<name>A0A8K0K6F7_LADFU</name>
<gene>
    <name evidence="1" type="ORF">J437_LFUL003860</name>
</gene>
<dbReference type="Proteomes" id="UP000792457">
    <property type="component" value="Unassembled WGS sequence"/>
</dbReference>
<sequence length="113" mass="12049">MAAAAGSVLGRGNTGHHLLKFFQVPFCRGRGLATVSTPPSLSLLSSSLLSHQLFAEGNARWTPFKRDPGVVRADHPCDGSACAWSRRGVVTPPPLAWQLNLEGQRLRSSSASL</sequence>
<protein>
    <submittedName>
        <fullName evidence="1">Uncharacterized protein</fullName>
    </submittedName>
</protein>
<dbReference type="AlphaFoldDB" id="A0A8K0K6F7"/>
<proteinExistence type="predicted"/>
<keyword evidence="2" id="KW-1185">Reference proteome</keyword>
<evidence type="ECO:0000313" key="2">
    <source>
        <dbReference type="Proteomes" id="UP000792457"/>
    </source>
</evidence>
<accession>A0A8K0K6F7</accession>